<dbReference type="PANTHER" id="PTHR30399">
    <property type="entry name" value="UNCHARACTERIZED PROTEIN YGJP"/>
    <property type="match status" value="1"/>
</dbReference>
<keyword evidence="3" id="KW-1185">Reference proteome</keyword>
<dbReference type="InterPro" id="IPR053136">
    <property type="entry name" value="UTP_pyrophosphatase-like"/>
</dbReference>
<evidence type="ECO:0000259" key="1">
    <source>
        <dbReference type="Pfam" id="PF01863"/>
    </source>
</evidence>
<name>A0A9X1QYB9_9FLAO</name>
<dbReference type="Proteomes" id="UP001139461">
    <property type="component" value="Unassembled WGS sequence"/>
</dbReference>
<dbReference type="RefSeq" id="WP_237603874.1">
    <property type="nucleotide sequence ID" value="NZ_JAIRBA010000032.1"/>
</dbReference>
<dbReference type="Pfam" id="PF01863">
    <property type="entry name" value="YgjP-like"/>
    <property type="match status" value="1"/>
</dbReference>
<accession>A0A9X1QYB9</accession>
<dbReference type="Gene3D" id="3.30.2010.10">
    <property type="entry name" value="Metalloproteases ('zincins'), catalytic domain"/>
    <property type="match status" value="1"/>
</dbReference>
<evidence type="ECO:0000313" key="2">
    <source>
        <dbReference type="EMBL" id="MCG2420091.1"/>
    </source>
</evidence>
<organism evidence="2 3">
    <name type="scientific">Aequorivita vitellina</name>
    <dbReference type="NCBI Taxonomy" id="2874475"/>
    <lineage>
        <taxon>Bacteria</taxon>
        <taxon>Pseudomonadati</taxon>
        <taxon>Bacteroidota</taxon>
        <taxon>Flavobacteriia</taxon>
        <taxon>Flavobacteriales</taxon>
        <taxon>Flavobacteriaceae</taxon>
        <taxon>Aequorivita</taxon>
    </lineage>
</organism>
<dbReference type="AlphaFoldDB" id="A0A9X1QYB9"/>
<dbReference type="InterPro" id="IPR002725">
    <property type="entry name" value="YgjP-like_metallopeptidase"/>
</dbReference>
<dbReference type="PANTHER" id="PTHR30399:SF1">
    <property type="entry name" value="UTP PYROPHOSPHATASE"/>
    <property type="match status" value="1"/>
</dbReference>
<reference evidence="2" key="1">
    <citation type="submission" date="2021-09" db="EMBL/GenBank/DDBJ databases">
        <title>Genome of Aequorivita sp. strain F47161.</title>
        <authorList>
            <person name="Wang Y."/>
        </authorList>
    </citation>
    <scope>NUCLEOTIDE SEQUENCE</scope>
    <source>
        <strain evidence="2">F47161</strain>
    </source>
</reference>
<dbReference type="CDD" id="cd07344">
    <property type="entry name" value="M48_yhfN_like"/>
    <property type="match status" value="1"/>
</dbReference>
<proteinExistence type="predicted"/>
<dbReference type="EMBL" id="JAIRBA010000032">
    <property type="protein sequence ID" value="MCG2420091.1"/>
    <property type="molecule type" value="Genomic_DNA"/>
</dbReference>
<comment type="caution">
    <text evidence="2">The sequence shown here is derived from an EMBL/GenBank/DDBJ whole genome shotgun (WGS) entry which is preliminary data.</text>
</comment>
<protein>
    <submittedName>
        <fullName evidence="2">M48 family metallopeptidase</fullName>
    </submittedName>
</protein>
<evidence type="ECO:0000313" key="3">
    <source>
        <dbReference type="Proteomes" id="UP001139461"/>
    </source>
</evidence>
<sequence length="232" mass="27261">MESVEYGSKTINFKITRTTRKTLAIEVHPDSSVQLIAPKDSTLKELKGRVVHRGKWIVKQQAYFETFLPATPIREYVSGETHYYLGKRYLLKVEQGVKNTVKLTGGKIVVTLISPSQDKVKKMLASWYYRLAKRKFEQLMELTVQKFKQEKIEASSFEIKRMKKRWGSCTPEGKIILNPELIKANTKCIEYVITHELCHLLIPAHNKEFYKLLAEKMPRWERWKERLERLMA</sequence>
<feature type="domain" description="YgjP-like metallopeptidase" evidence="1">
    <location>
        <begin position="21"/>
        <end position="229"/>
    </location>
</feature>
<gene>
    <name evidence="2" type="ORF">K8089_13760</name>
</gene>